<dbReference type="InterPro" id="IPR050090">
    <property type="entry name" value="Tyrosine_recombinase_XerCD"/>
</dbReference>
<dbReference type="InterPro" id="IPR002104">
    <property type="entry name" value="Integrase_catalytic"/>
</dbReference>
<proteinExistence type="predicted"/>
<organism evidence="4 5">
    <name type="scientific">Bradyrhizobium barranii</name>
    <dbReference type="NCBI Taxonomy" id="2992140"/>
    <lineage>
        <taxon>Bacteria</taxon>
        <taxon>Pseudomonadati</taxon>
        <taxon>Pseudomonadota</taxon>
        <taxon>Alphaproteobacteria</taxon>
        <taxon>Hyphomicrobiales</taxon>
        <taxon>Nitrobacteraceae</taxon>
        <taxon>Bradyrhizobium</taxon>
    </lineage>
</organism>
<dbReference type="InterPro" id="IPR013762">
    <property type="entry name" value="Integrase-like_cat_sf"/>
</dbReference>
<dbReference type="Pfam" id="PF00589">
    <property type="entry name" value="Phage_integrase"/>
    <property type="match status" value="1"/>
</dbReference>
<feature type="domain" description="Tyr recombinase" evidence="3">
    <location>
        <begin position="156"/>
        <end position="337"/>
    </location>
</feature>
<dbReference type="Proteomes" id="UP001430990">
    <property type="component" value="Chromosome"/>
</dbReference>
<dbReference type="PROSITE" id="PS51898">
    <property type="entry name" value="TYR_RECOMBINASE"/>
    <property type="match status" value="1"/>
</dbReference>
<dbReference type="EMBL" id="CP088100">
    <property type="protein sequence ID" value="UFW90991.1"/>
    <property type="molecule type" value="Genomic_DNA"/>
</dbReference>
<keyword evidence="5" id="KW-1185">Reference proteome</keyword>
<accession>A0ABY3R0U3</accession>
<keyword evidence="2" id="KW-0233">DNA recombination</keyword>
<gene>
    <name evidence="4" type="ORF">BjapCC829_21610</name>
</gene>
<dbReference type="PANTHER" id="PTHR30349:SF88">
    <property type="entry name" value="BLL1584 PROTEIN"/>
    <property type="match status" value="1"/>
</dbReference>
<dbReference type="RefSeq" id="WP_231144968.1">
    <property type="nucleotide sequence ID" value="NZ_CP088100.1"/>
</dbReference>
<dbReference type="SUPFAM" id="SSF56349">
    <property type="entry name" value="DNA breaking-rejoining enzymes"/>
    <property type="match status" value="1"/>
</dbReference>
<reference evidence="4" key="1">
    <citation type="submission" date="2021-11" db="EMBL/GenBank/DDBJ databases">
        <title>Australian commercial rhizobial inoculants.</title>
        <authorList>
            <person name="Kohlmeier M.G."/>
            <person name="O'Hara G.W."/>
            <person name="Colombi E."/>
            <person name="Ramsay J.P."/>
            <person name="Terpolilli J."/>
        </authorList>
    </citation>
    <scope>NUCLEOTIDE SEQUENCE</scope>
    <source>
        <strain evidence="4">CC829</strain>
    </source>
</reference>
<dbReference type="PANTHER" id="PTHR30349">
    <property type="entry name" value="PHAGE INTEGRASE-RELATED"/>
    <property type="match status" value="1"/>
</dbReference>
<dbReference type="InterPro" id="IPR011010">
    <property type="entry name" value="DNA_brk_join_enz"/>
</dbReference>
<evidence type="ECO:0000313" key="4">
    <source>
        <dbReference type="EMBL" id="UFW90991.1"/>
    </source>
</evidence>
<protein>
    <submittedName>
        <fullName evidence="4">Tyrosine-type recombinase/integrase</fullName>
    </submittedName>
</protein>
<name>A0ABY3R0U3_9BRAD</name>
<dbReference type="Gene3D" id="1.10.443.10">
    <property type="entry name" value="Intergrase catalytic core"/>
    <property type="match status" value="1"/>
</dbReference>
<keyword evidence="1" id="KW-0229">DNA integration</keyword>
<evidence type="ECO:0000259" key="3">
    <source>
        <dbReference type="PROSITE" id="PS51898"/>
    </source>
</evidence>
<sequence>MPRPKSGPRLWLDPAREKYSVIDGRKTVRTGCGKSELQAAKDFLRNYLAAHHTIKAGTDPLIADMLTVYADLQIAGKPSADSIARDLVNLEGWWGEKRASDINVDNCKEYIAHRNAPTICRREIGFLHAAAMFWHKTPKKGPLATMPVVFKPPAKRRTRWLTRSEAARFLWATRKLLPATRQRIRRFFIIGWYTGTRHKAISGVEYDSMIDLETRIMLRRPAGVEETNKRTPPVKMGSRLLSHLRRWRRLDGPDAKYPIQRGGRAARDMGEAWRKTRRLAELSKDVTPHTLRHSRATHMMRQRVDPWQASKALGMSVKMLVDVYGHHHPDWQNEAAEAR</sequence>
<evidence type="ECO:0000256" key="1">
    <source>
        <dbReference type="ARBA" id="ARBA00022908"/>
    </source>
</evidence>
<evidence type="ECO:0000313" key="5">
    <source>
        <dbReference type="Proteomes" id="UP001430990"/>
    </source>
</evidence>
<evidence type="ECO:0000256" key="2">
    <source>
        <dbReference type="ARBA" id="ARBA00023172"/>
    </source>
</evidence>